<dbReference type="Gene3D" id="1.10.1200.10">
    <property type="entry name" value="ACP-like"/>
    <property type="match status" value="1"/>
</dbReference>
<sequence>MANLSEVQKLLAEYSTCEVSEITPEKRLIGDLELDSFSLLDAVAACESRFHLSIPDSDLKLLDTVQDVLDYINANIKQGDG</sequence>
<protein>
    <submittedName>
        <fullName evidence="8">Acyl carrier protein</fullName>
    </submittedName>
</protein>
<evidence type="ECO:0000313" key="8">
    <source>
        <dbReference type="EMBL" id="MBC5648681.1"/>
    </source>
</evidence>
<keyword evidence="1" id="KW-0596">Phosphopantetheine</keyword>
<dbReference type="PANTHER" id="PTHR20863:SF76">
    <property type="entry name" value="CARRIER DOMAIN-CONTAINING PROTEIN"/>
    <property type="match status" value="1"/>
</dbReference>
<comment type="caution">
    <text evidence="8">The sequence shown here is derived from an EMBL/GenBank/DDBJ whole genome shotgun (WGS) entry which is preliminary data.</text>
</comment>
<evidence type="ECO:0000256" key="6">
    <source>
        <dbReference type="ARBA" id="ARBA00023160"/>
    </source>
</evidence>
<gene>
    <name evidence="8" type="ORF">H8S18_10060</name>
</gene>
<proteinExistence type="predicted"/>
<dbReference type="PROSITE" id="PS50075">
    <property type="entry name" value="CARRIER"/>
    <property type="match status" value="1"/>
</dbReference>
<evidence type="ECO:0000313" key="9">
    <source>
        <dbReference type="Proteomes" id="UP000606889"/>
    </source>
</evidence>
<dbReference type="EMBL" id="JACOON010000005">
    <property type="protein sequence ID" value="MBC5648681.1"/>
    <property type="molecule type" value="Genomic_DNA"/>
</dbReference>
<evidence type="ECO:0000256" key="4">
    <source>
        <dbReference type="ARBA" id="ARBA00022832"/>
    </source>
</evidence>
<dbReference type="PANTHER" id="PTHR20863">
    <property type="entry name" value="ACYL CARRIER PROTEIN"/>
    <property type="match status" value="1"/>
</dbReference>
<reference evidence="8 9" key="1">
    <citation type="submission" date="2020-08" db="EMBL/GenBank/DDBJ databases">
        <title>Genome public.</title>
        <authorList>
            <person name="Liu C."/>
            <person name="Sun Q."/>
        </authorList>
    </citation>
    <scope>NUCLEOTIDE SEQUENCE [LARGE SCALE GENOMIC DNA]</scope>
    <source>
        <strain evidence="8 9">NSJ-35</strain>
    </source>
</reference>
<accession>A0ABR7EH56</accession>
<keyword evidence="3" id="KW-0597">Phosphoprotein</keyword>
<evidence type="ECO:0000256" key="3">
    <source>
        <dbReference type="ARBA" id="ARBA00022553"/>
    </source>
</evidence>
<dbReference type="RefSeq" id="WP_186858178.1">
    <property type="nucleotide sequence ID" value="NZ_JACOON010000005.1"/>
</dbReference>
<dbReference type="Pfam" id="PF00550">
    <property type="entry name" value="PP-binding"/>
    <property type="match status" value="1"/>
</dbReference>
<keyword evidence="2" id="KW-0444">Lipid biosynthesis</keyword>
<dbReference type="SUPFAM" id="SSF47336">
    <property type="entry name" value="ACP-like"/>
    <property type="match status" value="1"/>
</dbReference>
<evidence type="ECO:0000259" key="7">
    <source>
        <dbReference type="PROSITE" id="PS50075"/>
    </source>
</evidence>
<keyword evidence="9" id="KW-1185">Reference proteome</keyword>
<keyword evidence="6" id="KW-0275">Fatty acid biosynthesis</keyword>
<evidence type="ECO:0000256" key="5">
    <source>
        <dbReference type="ARBA" id="ARBA00023098"/>
    </source>
</evidence>
<evidence type="ECO:0000256" key="1">
    <source>
        <dbReference type="ARBA" id="ARBA00022450"/>
    </source>
</evidence>
<dbReference type="Proteomes" id="UP000606889">
    <property type="component" value="Unassembled WGS sequence"/>
</dbReference>
<feature type="domain" description="Carrier" evidence="7">
    <location>
        <begin position="1"/>
        <end position="76"/>
    </location>
</feature>
<keyword evidence="5" id="KW-0443">Lipid metabolism</keyword>
<keyword evidence="4" id="KW-0276">Fatty acid metabolism</keyword>
<dbReference type="InterPro" id="IPR009081">
    <property type="entry name" value="PP-bd_ACP"/>
</dbReference>
<dbReference type="InterPro" id="IPR003231">
    <property type="entry name" value="ACP"/>
</dbReference>
<dbReference type="InterPro" id="IPR036736">
    <property type="entry name" value="ACP-like_sf"/>
</dbReference>
<name>A0ABR7EH56_9FIRM</name>
<organism evidence="8 9">
    <name type="scientific">Christensenella tenuis</name>
    <dbReference type="NCBI Taxonomy" id="2763033"/>
    <lineage>
        <taxon>Bacteria</taxon>
        <taxon>Bacillati</taxon>
        <taxon>Bacillota</taxon>
        <taxon>Clostridia</taxon>
        <taxon>Christensenellales</taxon>
        <taxon>Christensenellaceae</taxon>
        <taxon>Christensenella</taxon>
    </lineage>
</organism>
<evidence type="ECO:0000256" key="2">
    <source>
        <dbReference type="ARBA" id="ARBA00022516"/>
    </source>
</evidence>